<protein>
    <recommendedName>
        <fullName evidence="3">DUF1259 domain-containing protein</fullName>
    </recommendedName>
</protein>
<organism evidence="1 2">
    <name type="scientific">Planomicrobium soli</name>
    <dbReference type="NCBI Taxonomy" id="1176648"/>
    <lineage>
        <taxon>Bacteria</taxon>
        <taxon>Bacillati</taxon>
        <taxon>Bacillota</taxon>
        <taxon>Bacilli</taxon>
        <taxon>Bacillales</taxon>
        <taxon>Caryophanaceae</taxon>
        <taxon>Planomicrobium</taxon>
    </lineage>
</organism>
<name>A0A2P8GCG4_9BACL</name>
<dbReference type="AlphaFoldDB" id="A0A2P8GCG4"/>
<gene>
    <name evidence="1" type="ORF">B0H99_11152</name>
</gene>
<sequence length="142" mass="16089">MSEKERFAQTAQKVAALMKANFDLVAYECQIKKNRTFSILTNKASYICTLELAISFKQLADNGNACNKAEILLLPEEFPAFSFTLKEHAIPLPADSCQKLLANHRLISYYIETLEPPEHFAARLSAAFKTIEPLDNQSIWVY</sequence>
<evidence type="ECO:0000313" key="1">
    <source>
        <dbReference type="EMBL" id="PSL31670.1"/>
    </source>
</evidence>
<accession>A0A2P8GCG4</accession>
<dbReference type="RefSeq" id="WP_106534252.1">
    <property type="nucleotide sequence ID" value="NZ_PYAT01000011.1"/>
</dbReference>
<evidence type="ECO:0008006" key="3">
    <source>
        <dbReference type="Google" id="ProtNLM"/>
    </source>
</evidence>
<evidence type="ECO:0000313" key="2">
    <source>
        <dbReference type="Proteomes" id="UP000242682"/>
    </source>
</evidence>
<dbReference type="EMBL" id="PYAT01000011">
    <property type="protein sequence ID" value="PSL31670.1"/>
    <property type="molecule type" value="Genomic_DNA"/>
</dbReference>
<proteinExistence type="predicted"/>
<reference evidence="1 2" key="1">
    <citation type="submission" date="2018-03" db="EMBL/GenBank/DDBJ databases">
        <title>Genomic Encyclopedia of Type Strains, Phase III (KMG-III): the genomes of soil and plant-associated and newly described type strains.</title>
        <authorList>
            <person name="Whitman W."/>
        </authorList>
    </citation>
    <scope>NUCLEOTIDE SEQUENCE [LARGE SCALE GENOMIC DNA]</scope>
    <source>
        <strain evidence="1 2">CGMCC 1.12259</strain>
    </source>
</reference>
<keyword evidence="2" id="KW-1185">Reference proteome</keyword>
<comment type="caution">
    <text evidence="1">The sequence shown here is derived from an EMBL/GenBank/DDBJ whole genome shotgun (WGS) entry which is preliminary data.</text>
</comment>
<dbReference type="Proteomes" id="UP000242682">
    <property type="component" value="Unassembled WGS sequence"/>
</dbReference>
<dbReference type="OrthoDB" id="4687120at2"/>